<evidence type="ECO:0000256" key="1">
    <source>
        <dbReference type="SAM" id="MobiDB-lite"/>
    </source>
</evidence>
<dbReference type="EMBL" id="JASCZI010123938">
    <property type="protein sequence ID" value="MED6165706.1"/>
    <property type="molecule type" value="Genomic_DNA"/>
</dbReference>
<protein>
    <submittedName>
        <fullName evidence="2">Uncharacterized protein</fullName>
    </submittedName>
</protein>
<sequence length="170" mass="19895">MVRTKRAAKKSRGESSSHVEPPPEDHPMSQWFMSKEDFNRYQSHFAPRKIIPPRYMEPHFLVNNHFPLLQDCLARQNLVNHVKIKEVFYPDLIATIYTTLQIIFSHVDLAITFKLGYETYSLDSTELIALWKLDYSGDEMRVDITHDGRGYSKEIACNMFNIPFDMPKPT</sequence>
<organism evidence="2 3">
    <name type="scientific">Stylosanthes scabra</name>
    <dbReference type="NCBI Taxonomy" id="79078"/>
    <lineage>
        <taxon>Eukaryota</taxon>
        <taxon>Viridiplantae</taxon>
        <taxon>Streptophyta</taxon>
        <taxon>Embryophyta</taxon>
        <taxon>Tracheophyta</taxon>
        <taxon>Spermatophyta</taxon>
        <taxon>Magnoliopsida</taxon>
        <taxon>eudicotyledons</taxon>
        <taxon>Gunneridae</taxon>
        <taxon>Pentapetalae</taxon>
        <taxon>rosids</taxon>
        <taxon>fabids</taxon>
        <taxon>Fabales</taxon>
        <taxon>Fabaceae</taxon>
        <taxon>Papilionoideae</taxon>
        <taxon>50 kb inversion clade</taxon>
        <taxon>dalbergioids sensu lato</taxon>
        <taxon>Dalbergieae</taxon>
        <taxon>Pterocarpus clade</taxon>
        <taxon>Stylosanthes</taxon>
    </lineage>
</organism>
<evidence type="ECO:0000313" key="3">
    <source>
        <dbReference type="Proteomes" id="UP001341840"/>
    </source>
</evidence>
<feature type="region of interest" description="Disordered" evidence="1">
    <location>
        <begin position="1"/>
        <end position="29"/>
    </location>
</feature>
<keyword evidence="3" id="KW-1185">Reference proteome</keyword>
<reference evidence="2 3" key="1">
    <citation type="journal article" date="2023" name="Plants (Basel)">
        <title>Bridging the Gap: Combining Genomics and Transcriptomics Approaches to Understand Stylosanthes scabra, an Orphan Legume from the Brazilian Caatinga.</title>
        <authorList>
            <person name="Ferreira-Neto J.R.C."/>
            <person name="da Silva M.D."/>
            <person name="Binneck E."/>
            <person name="de Melo N.F."/>
            <person name="da Silva R.H."/>
            <person name="de Melo A.L.T.M."/>
            <person name="Pandolfi V."/>
            <person name="Bustamante F.O."/>
            <person name="Brasileiro-Vidal A.C."/>
            <person name="Benko-Iseppon A.M."/>
        </authorList>
    </citation>
    <scope>NUCLEOTIDE SEQUENCE [LARGE SCALE GENOMIC DNA]</scope>
    <source>
        <tissue evidence="2">Leaves</tissue>
    </source>
</reference>
<name>A0ABU6UWK2_9FABA</name>
<evidence type="ECO:0000313" key="2">
    <source>
        <dbReference type="EMBL" id="MED6165706.1"/>
    </source>
</evidence>
<feature type="compositionally biased region" description="Basic and acidic residues" evidence="1">
    <location>
        <begin position="11"/>
        <end position="27"/>
    </location>
</feature>
<gene>
    <name evidence="2" type="ORF">PIB30_102196</name>
</gene>
<feature type="compositionally biased region" description="Basic residues" evidence="1">
    <location>
        <begin position="1"/>
        <end position="10"/>
    </location>
</feature>
<accession>A0ABU6UWK2</accession>
<dbReference type="Proteomes" id="UP001341840">
    <property type="component" value="Unassembled WGS sequence"/>
</dbReference>
<feature type="non-terminal residue" evidence="2">
    <location>
        <position position="170"/>
    </location>
</feature>
<comment type="caution">
    <text evidence="2">The sequence shown here is derived from an EMBL/GenBank/DDBJ whole genome shotgun (WGS) entry which is preliminary data.</text>
</comment>
<proteinExistence type="predicted"/>